<reference evidence="3" key="1">
    <citation type="journal article" date="2021" name="PeerJ">
        <title>Extensive microbial diversity within the chicken gut microbiome revealed by metagenomics and culture.</title>
        <authorList>
            <person name="Gilroy R."/>
            <person name="Ravi A."/>
            <person name="Getino M."/>
            <person name="Pursley I."/>
            <person name="Horton D.L."/>
            <person name="Alikhan N.F."/>
            <person name="Baker D."/>
            <person name="Gharbi K."/>
            <person name="Hall N."/>
            <person name="Watson M."/>
            <person name="Adriaenssens E.M."/>
            <person name="Foster-Nyarko E."/>
            <person name="Jarju S."/>
            <person name="Secka A."/>
            <person name="Antonio M."/>
            <person name="Oren A."/>
            <person name="Chaudhuri R.R."/>
            <person name="La Ragione R."/>
            <person name="Hildebrand F."/>
            <person name="Pallen M.J."/>
        </authorList>
    </citation>
    <scope>NUCLEOTIDE SEQUENCE</scope>
    <source>
        <strain evidence="3">ChiGjej5B5-7349</strain>
    </source>
</reference>
<keyword evidence="2" id="KW-0560">Oxidoreductase</keyword>
<proteinExistence type="inferred from homology"/>
<dbReference type="SUPFAM" id="SSF51735">
    <property type="entry name" value="NAD(P)-binding Rossmann-fold domains"/>
    <property type="match status" value="1"/>
</dbReference>
<reference evidence="3" key="2">
    <citation type="submission" date="2021-09" db="EMBL/GenBank/DDBJ databases">
        <authorList>
            <person name="Gilroy R."/>
        </authorList>
    </citation>
    <scope>NUCLEOTIDE SEQUENCE</scope>
    <source>
        <strain evidence="3">ChiGjej5B5-7349</strain>
    </source>
</reference>
<dbReference type="InterPro" id="IPR036291">
    <property type="entry name" value="NAD(P)-bd_dom_sf"/>
</dbReference>
<dbReference type="PRINTS" id="PR00081">
    <property type="entry name" value="GDHRDH"/>
</dbReference>
<dbReference type="Pfam" id="PF13561">
    <property type="entry name" value="adh_short_C2"/>
    <property type="match status" value="1"/>
</dbReference>
<comment type="caution">
    <text evidence="3">The sequence shown here is derived from an EMBL/GenBank/DDBJ whole genome shotgun (WGS) entry which is preliminary data.</text>
</comment>
<dbReference type="NCBIfam" id="NF005559">
    <property type="entry name" value="PRK07231.1"/>
    <property type="match status" value="1"/>
</dbReference>
<dbReference type="GO" id="GO:0032787">
    <property type="term" value="P:monocarboxylic acid metabolic process"/>
    <property type="evidence" value="ECO:0007669"/>
    <property type="project" value="UniProtKB-ARBA"/>
</dbReference>
<dbReference type="FunFam" id="3.40.50.720:FF:000084">
    <property type="entry name" value="Short-chain dehydrogenase reductase"/>
    <property type="match status" value="1"/>
</dbReference>
<evidence type="ECO:0000256" key="1">
    <source>
        <dbReference type="ARBA" id="ARBA00006484"/>
    </source>
</evidence>
<dbReference type="PANTHER" id="PTHR42879">
    <property type="entry name" value="3-OXOACYL-(ACYL-CARRIER-PROTEIN) REDUCTASE"/>
    <property type="match status" value="1"/>
</dbReference>
<dbReference type="PRINTS" id="PR00080">
    <property type="entry name" value="SDRFAMILY"/>
</dbReference>
<sequence>MPIEFASRSIAGSTAVITGAASGMGRATALLFASEGAHVVLADRSADQLAEVVREVEEQTGGKAQAVGIACDVREPADLQKLVAQAVDRFGGIDILINNAGVSRRNNVTEQDDAEFDDVWQDVLDINLTSHVRLVRLTFPHLKESKFGRIVNIASSEALVSQAGLISYSASKSGVVGITRSMAIELAPFGITANVICPGPIETGMTEKYPDEAKAKYARRRVPMRRYGRPEEVAQMTLNLCLPASSYVTGAVVPVDGGMSMFHV</sequence>
<name>A0A921SND9_9MICO</name>
<dbReference type="InterPro" id="IPR020904">
    <property type="entry name" value="Sc_DH/Rdtase_CS"/>
</dbReference>
<accession>A0A921SND9</accession>
<dbReference type="AlphaFoldDB" id="A0A921SND9"/>
<dbReference type="PANTHER" id="PTHR42879:SF2">
    <property type="entry name" value="3-OXOACYL-[ACYL-CARRIER-PROTEIN] REDUCTASE FABG"/>
    <property type="match status" value="1"/>
</dbReference>
<evidence type="ECO:0000313" key="4">
    <source>
        <dbReference type="Proteomes" id="UP000784435"/>
    </source>
</evidence>
<dbReference type="InterPro" id="IPR050259">
    <property type="entry name" value="SDR"/>
</dbReference>
<evidence type="ECO:0000256" key="2">
    <source>
        <dbReference type="ARBA" id="ARBA00023002"/>
    </source>
</evidence>
<organism evidence="3 4">
    <name type="scientific">Brevibacterium senegalense</name>
    <dbReference type="NCBI Taxonomy" id="1033736"/>
    <lineage>
        <taxon>Bacteria</taxon>
        <taxon>Bacillati</taxon>
        <taxon>Actinomycetota</taxon>
        <taxon>Actinomycetes</taxon>
        <taxon>Micrococcales</taxon>
        <taxon>Brevibacteriaceae</taxon>
        <taxon>Brevibacterium</taxon>
    </lineage>
</organism>
<evidence type="ECO:0000313" key="3">
    <source>
        <dbReference type="EMBL" id="HJG80260.1"/>
    </source>
</evidence>
<dbReference type="GO" id="GO:0016491">
    <property type="term" value="F:oxidoreductase activity"/>
    <property type="evidence" value="ECO:0007669"/>
    <property type="project" value="UniProtKB-KW"/>
</dbReference>
<dbReference type="PROSITE" id="PS00061">
    <property type="entry name" value="ADH_SHORT"/>
    <property type="match status" value="1"/>
</dbReference>
<dbReference type="Gene3D" id="3.40.50.720">
    <property type="entry name" value="NAD(P)-binding Rossmann-like Domain"/>
    <property type="match status" value="1"/>
</dbReference>
<dbReference type="CDD" id="cd05233">
    <property type="entry name" value="SDR_c"/>
    <property type="match status" value="1"/>
</dbReference>
<dbReference type="Proteomes" id="UP000784435">
    <property type="component" value="Unassembled WGS sequence"/>
</dbReference>
<dbReference type="EMBL" id="DYUK01000161">
    <property type="protein sequence ID" value="HJG80260.1"/>
    <property type="molecule type" value="Genomic_DNA"/>
</dbReference>
<dbReference type="InterPro" id="IPR002347">
    <property type="entry name" value="SDR_fam"/>
</dbReference>
<gene>
    <name evidence="3" type="ORF">K8V08_07590</name>
</gene>
<protein>
    <submittedName>
        <fullName evidence="3">SDR family oxidoreductase</fullName>
    </submittedName>
</protein>
<comment type="similarity">
    <text evidence="1">Belongs to the short-chain dehydrogenases/reductases (SDR) family.</text>
</comment>